<dbReference type="Gene3D" id="3.30.830.10">
    <property type="entry name" value="Metalloenzyme, LuxS/M16 peptidase-like"/>
    <property type="match status" value="2"/>
</dbReference>
<evidence type="ECO:0000259" key="1">
    <source>
        <dbReference type="Pfam" id="PF05193"/>
    </source>
</evidence>
<dbReference type="AlphaFoldDB" id="A0AAP5T9C2"/>
<dbReference type="InterPro" id="IPR050361">
    <property type="entry name" value="MPP/UQCRC_Complex"/>
</dbReference>
<evidence type="ECO:0000313" key="4">
    <source>
        <dbReference type="Proteomes" id="UP000077280"/>
    </source>
</evidence>
<dbReference type="Proteomes" id="UP001275867">
    <property type="component" value="Unassembled WGS sequence"/>
</dbReference>
<dbReference type="EMBL" id="WERX01000002">
    <property type="protein sequence ID" value="MDV7693479.1"/>
    <property type="molecule type" value="Genomic_DNA"/>
</dbReference>
<comment type="caution">
    <text evidence="2">The sequence shown here is derived from an EMBL/GenBank/DDBJ whole genome shotgun (WGS) entry which is preliminary data.</text>
</comment>
<proteinExistence type="predicted"/>
<organism evidence="2 5">
    <name type="scientific">Pediococcus parvulus</name>
    <dbReference type="NCBI Taxonomy" id="54062"/>
    <lineage>
        <taxon>Bacteria</taxon>
        <taxon>Bacillati</taxon>
        <taxon>Bacillota</taxon>
        <taxon>Bacilli</taxon>
        <taxon>Lactobacillales</taxon>
        <taxon>Lactobacillaceae</taxon>
        <taxon>Pediococcus</taxon>
    </lineage>
</organism>
<sequence length="423" mass="47911">MQIQIKPGVTLTVIPVSQFKNTQVSVHFLENASKKETSYRSLLANILETSSQKYRNQILVSQELSQLYGAGFGTSLMRKQNVHDLMFSLALPNDHYLASSEHVLDQGLDFLQEMIFNPLTENGQFHGQTYQRQQRNLVAYINALKDDKQSYAALQLQQLYFGAEDIQSVPTFGDAKQIAEIPNQALFKYYQKVLAQDRVEIFVVGDVVATQVQEIIQKWPLSERTNNHTDITRLNLARKEIQQKTEEQMIVQSKLDLAYQFPTNFRDETYYAGIVFNALFGGSPLSKLFLNVREKASLAYYATSNVDVFNGLMVVQTGINAQDKDRVLTIIDQQLKDIQNNDFSDDHLAQIKTGLISNYIGSLDAERSYTSRALTNRLVGSQTTTNEWVKAIQNVSRLEIVTVANQVQLQAIYFLSSGAKKHA</sequence>
<dbReference type="RefSeq" id="WP_068808058.1">
    <property type="nucleotide sequence ID" value="NZ_CP158977.1"/>
</dbReference>
<gene>
    <name evidence="3" type="ORF">A7K95_01290</name>
    <name evidence="2" type="ORF">GA842_01030</name>
</gene>
<dbReference type="InterPro" id="IPR007863">
    <property type="entry name" value="Peptidase_M16_C"/>
</dbReference>
<feature type="domain" description="Peptidase M16 C-terminal" evidence="1">
    <location>
        <begin position="184"/>
        <end position="355"/>
    </location>
</feature>
<dbReference type="GO" id="GO:0046872">
    <property type="term" value="F:metal ion binding"/>
    <property type="evidence" value="ECO:0007669"/>
    <property type="project" value="InterPro"/>
</dbReference>
<dbReference type="Pfam" id="PF05193">
    <property type="entry name" value="Peptidase_M16_C"/>
    <property type="match status" value="1"/>
</dbReference>
<dbReference type="InterPro" id="IPR011249">
    <property type="entry name" value="Metalloenz_LuxS/M16"/>
</dbReference>
<dbReference type="PANTHER" id="PTHR11851:SF186">
    <property type="entry name" value="INACTIVE METALLOPROTEASE YMFF-RELATED"/>
    <property type="match status" value="1"/>
</dbReference>
<name>A0AAP5T9C2_9LACO</name>
<dbReference type="SUPFAM" id="SSF63411">
    <property type="entry name" value="LuxS/MPP-like metallohydrolase"/>
    <property type="match status" value="2"/>
</dbReference>
<dbReference type="Proteomes" id="UP000077280">
    <property type="component" value="Unassembled WGS sequence"/>
</dbReference>
<reference evidence="3 4" key="1">
    <citation type="submission" date="2016-05" db="EMBL/GenBank/DDBJ databases">
        <title>Draft genome sequence of Pediococcus parvulus 2.6, a probiotic beta-glucan producer strain.</title>
        <authorList>
            <person name="Mohedano M.L."/>
            <person name="Perez-Ramos A."/>
            <person name="Duenas M.T."/>
            <person name="Lamontanara A."/>
            <person name="Orru L."/>
            <person name="Spano G."/>
            <person name="Capozzi V."/>
            <person name="Lopez P."/>
        </authorList>
    </citation>
    <scope>NUCLEOTIDE SEQUENCE [LARGE SCALE GENOMIC DNA]</scope>
    <source>
        <strain evidence="3 4">2.6</strain>
    </source>
</reference>
<keyword evidence="4" id="KW-1185">Reference proteome</keyword>
<dbReference type="EMBL" id="LXND01000083">
    <property type="protein sequence ID" value="OAD63192.1"/>
    <property type="molecule type" value="Genomic_DNA"/>
</dbReference>
<evidence type="ECO:0000313" key="5">
    <source>
        <dbReference type="Proteomes" id="UP001275867"/>
    </source>
</evidence>
<evidence type="ECO:0000313" key="2">
    <source>
        <dbReference type="EMBL" id="MDV7693479.1"/>
    </source>
</evidence>
<reference evidence="2" key="2">
    <citation type="submission" date="2019-10" db="EMBL/GenBank/DDBJ databases">
        <title>Malate fermentation in French cider.</title>
        <authorList>
            <person name="Cousin F.J."/>
            <person name="Medina Fernandez S."/>
            <person name="Misery B."/>
            <person name="Laplace J.-M."/>
            <person name="Cretenet M."/>
        </authorList>
    </citation>
    <scope>NUCLEOTIDE SEQUENCE</scope>
    <source>
        <strain evidence="2">UCMA15901</strain>
    </source>
</reference>
<evidence type="ECO:0000313" key="3">
    <source>
        <dbReference type="EMBL" id="OAD63192.1"/>
    </source>
</evidence>
<protein>
    <submittedName>
        <fullName evidence="2">Insulinase family protein</fullName>
    </submittedName>
</protein>
<dbReference type="PANTHER" id="PTHR11851">
    <property type="entry name" value="METALLOPROTEASE"/>
    <property type="match status" value="1"/>
</dbReference>
<accession>A0AAP5T9C2</accession>
<dbReference type="NCBIfam" id="NF047422">
    <property type="entry name" value="YfmF_fam"/>
    <property type="match status" value="1"/>
</dbReference>